<dbReference type="EMBL" id="PQXK01000028">
    <property type="protein sequence ID" value="TGO40978.1"/>
    <property type="molecule type" value="Genomic_DNA"/>
</dbReference>
<organism evidence="2 3">
    <name type="scientific">Botrytis hyacinthi</name>
    <dbReference type="NCBI Taxonomy" id="278943"/>
    <lineage>
        <taxon>Eukaryota</taxon>
        <taxon>Fungi</taxon>
        <taxon>Dikarya</taxon>
        <taxon>Ascomycota</taxon>
        <taxon>Pezizomycotina</taxon>
        <taxon>Leotiomycetes</taxon>
        <taxon>Helotiales</taxon>
        <taxon>Sclerotiniaceae</taxon>
        <taxon>Botrytis</taxon>
    </lineage>
</organism>
<feature type="compositionally biased region" description="Gly residues" evidence="1">
    <location>
        <begin position="192"/>
        <end position="210"/>
    </location>
</feature>
<comment type="caution">
    <text evidence="2">The sequence shown here is derived from an EMBL/GenBank/DDBJ whole genome shotgun (WGS) entry which is preliminary data.</text>
</comment>
<dbReference type="Proteomes" id="UP000297814">
    <property type="component" value="Unassembled WGS sequence"/>
</dbReference>
<feature type="compositionally biased region" description="Basic residues" evidence="1">
    <location>
        <begin position="219"/>
        <end position="230"/>
    </location>
</feature>
<accession>A0A4Z1GWX0</accession>
<name>A0A4Z1GWX0_9HELO</name>
<evidence type="ECO:0000313" key="3">
    <source>
        <dbReference type="Proteomes" id="UP000297814"/>
    </source>
</evidence>
<keyword evidence="3" id="KW-1185">Reference proteome</keyword>
<gene>
    <name evidence="2" type="ORF">BHYA_0028g00190</name>
</gene>
<reference evidence="2 3" key="1">
    <citation type="submission" date="2017-12" db="EMBL/GenBank/DDBJ databases">
        <title>Comparative genomics of Botrytis spp.</title>
        <authorList>
            <person name="Valero-Jimenez C.A."/>
            <person name="Tapia P."/>
            <person name="Veloso J."/>
            <person name="Silva-Moreno E."/>
            <person name="Staats M."/>
            <person name="Valdes J.H."/>
            <person name="Van Kan J.A.L."/>
        </authorList>
    </citation>
    <scope>NUCLEOTIDE SEQUENCE [LARGE SCALE GENOMIC DNA]</scope>
    <source>
        <strain evidence="2 3">Bh0001</strain>
    </source>
</reference>
<protein>
    <submittedName>
        <fullName evidence="2">Uncharacterized protein</fullName>
    </submittedName>
</protein>
<feature type="region of interest" description="Disordered" evidence="1">
    <location>
        <begin position="186"/>
        <end position="230"/>
    </location>
</feature>
<proteinExistence type="predicted"/>
<evidence type="ECO:0000313" key="2">
    <source>
        <dbReference type="EMBL" id="TGO40978.1"/>
    </source>
</evidence>
<sequence>MTLLKKKRSWNDFPLQTASIFNVYGLRSSHRHYIDKCYRFTRFLSNLILIQAFVSIDLSQSIQHLYIGNRFGHHKMCNTVLVKGPCWCNGNNGKRVTVGESVKTCKYVLRGGSHDEYEPRFREIETVEGNCDKCPHLEAEAHRLETEALEREWMETGRAEARKVEAQRVEAERVEAQRVAEEQAAQVAAQGGYQGDYQGGHEGVYQGGNQGSYQDSHRSQPRRVHRGRNR</sequence>
<dbReference type="AlphaFoldDB" id="A0A4Z1GWX0"/>
<evidence type="ECO:0000256" key="1">
    <source>
        <dbReference type="SAM" id="MobiDB-lite"/>
    </source>
</evidence>